<evidence type="ECO:0000256" key="1">
    <source>
        <dbReference type="SAM" id="MobiDB-lite"/>
    </source>
</evidence>
<dbReference type="Proteomes" id="UP001172155">
    <property type="component" value="Unassembled WGS sequence"/>
</dbReference>
<dbReference type="EMBL" id="JAUKUD010000006">
    <property type="protein sequence ID" value="KAK0740328.1"/>
    <property type="molecule type" value="Genomic_DNA"/>
</dbReference>
<name>A0AA40EJ81_9PEZI</name>
<dbReference type="GO" id="GO:0030638">
    <property type="term" value="P:polyketide metabolic process"/>
    <property type="evidence" value="ECO:0007669"/>
    <property type="project" value="InterPro"/>
</dbReference>
<feature type="compositionally biased region" description="Basic and acidic residues" evidence="1">
    <location>
        <begin position="399"/>
        <end position="415"/>
    </location>
</feature>
<dbReference type="InterPro" id="IPR032710">
    <property type="entry name" value="NTF2-like_dom_sf"/>
</dbReference>
<dbReference type="SUPFAM" id="SSF54427">
    <property type="entry name" value="NTF2-like"/>
    <property type="match status" value="1"/>
</dbReference>
<keyword evidence="3" id="KW-1185">Reference proteome</keyword>
<comment type="caution">
    <text evidence="2">The sequence shown here is derived from an EMBL/GenBank/DDBJ whole genome shotgun (WGS) entry which is preliminary data.</text>
</comment>
<dbReference type="PANTHER" id="PTHR38436:SF3">
    <property type="entry name" value="CARBOXYMETHYLENEBUTENOLIDASE-RELATED"/>
    <property type="match status" value="1"/>
</dbReference>
<feature type="compositionally biased region" description="Basic and acidic residues" evidence="1">
    <location>
        <begin position="430"/>
        <end position="444"/>
    </location>
</feature>
<evidence type="ECO:0000313" key="3">
    <source>
        <dbReference type="Proteomes" id="UP001172155"/>
    </source>
</evidence>
<organism evidence="2 3">
    <name type="scientific">Schizothecium vesticola</name>
    <dbReference type="NCBI Taxonomy" id="314040"/>
    <lineage>
        <taxon>Eukaryota</taxon>
        <taxon>Fungi</taxon>
        <taxon>Dikarya</taxon>
        <taxon>Ascomycota</taxon>
        <taxon>Pezizomycotina</taxon>
        <taxon>Sordariomycetes</taxon>
        <taxon>Sordariomycetidae</taxon>
        <taxon>Sordariales</taxon>
        <taxon>Schizotheciaceae</taxon>
        <taxon>Schizothecium</taxon>
    </lineage>
</organism>
<dbReference type="PANTHER" id="PTHR38436">
    <property type="entry name" value="POLYKETIDE CYCLASE SNOAL-LIKE DOMAIN"/>
    <property type="match status" value="1"/>
</dbReference>
<feature type="compositionally biased region" description="Basic and acidic residues" evidence="1">
    <location>
        <begin position="382"/>
        <end position="391"/>
    </location>
</feature>
<sequence>MNVNLPNLINATLDRYDDRHASGADEGESTHTSANGTLHRKHRNVAILSDNWTGGSMNHNDPSFLSSSFPRNPPKLFLASDDADPDPAVLAAWRAEGFNVVAHLPLGLDADPTATLRDLHRRAGLAPCETYGVVAFGEAAARCLEHFHVLDNNPELKLGLVVAYYPTRIPDPRTRFPSAVRGVVVHLALAEGHVGVVKQRKLEDQDLGDTMAVFSAQTEPSVTYVPTCTGGTGMDELEEFYSEYFLDDNPPSLDTTLLSRTVGTDRVVDEVFVTFKHSQEMPWILPGVPPTNKRVEIAMVSIVSFKGGKIQHEHVYWDQASVLMQVGLLNPKLVPQAGKKIGVERLPVLGKTAARRVFGSASGVQDVEANGLLYALEDSDDEGKRAQRQEKVQANGQAEKPKTLVERPKESERQSGRVVEVISEEEENEKEGSEKEEGEKGAEEKEAEEEEDEVQQQQTEGLNGEHMKKTGEEKRDGEQDGAKKNSGKKRGEKKKNEKQEEDSQAASTNNGFGSIS</sequence>
<dbReference type="InterPro" id="IPR009959">
    <property type="entry name" value="Cyclase_SnoaL-like"/>
</dbReference>
<gene>
    <name evidence="2" type="ORF">B0T18DRAFT_431664</name>
</gene>
<evidence type="ECO:0000313" key="2">
    <source>
        <dbReference type="EMBL" id="KAK0740328.1"/>
    </source>
</evidence>
<reference evidence="2" key="1">
    <citation type="submission" date="2023-06" db="EMBL/GenBank/DDBJ databases">
        <title>Genome-scale phylogeny and comparative genomics of the fungal order Sordariales.</title>
        <authorList>
            <consortium name="Lawrence Berkeley National Laboratory"/>
            <person name="Hensen N."/>
            <person name="Bonometti L."/>
            <person name="Westerberg I."/>
            <person name="Brannstrom I.O."/>
            <person name="Guillou S."/>
            <person name="Cros-Aarteil S."/>
            <person name="Calhoun S."/>
            <person name="Haridas S."/>
            <person name="Kuo A."/>
            <person name="Mondo S."/>
            <person name="Pangilinan J."/>
            <person name="Riley R."/>
            <person name="LaButti K."/>
            <person name="Andreopoulos B."/>
            <person name="Lipzen A."/>
            <person name="Chen C."/>
            <person name="Yanf M."/>
            <person name="Daum C."/>
            <person name="Ng V."/>
            <person name="Clum A."/>
            <person name="Steindorff A."/>
            <person name="Ohm R."/>
            <person name="Martin F."/>
            <person name="Silar P."/>
            <person name="Natvig D."/>
            <person name="Lalanne C."/>
            <person name="Gautier V."/>
            <person name="Ament-velasquez S.L."/>
            <person name="Kruys A."/>
            <person name="Hutchinson M.I."/>
            <person name="Powell A.J."/>
            <person name="Barry K."/>
            <person name="Miller A.N."/>
            <person name="Grigoriev I.V."/>
            <person name="Debuchy R."/>
            <person name="Gladieux P."/>
            <person name="Thoren M.H."/>
            <person name="Johannesson H."/>
        </authorList>
    </citation>
    <scope>NUCLEOTIDE SEQUENCE</scope>
    <source>
        <strain evidence="2">SMH3187-1</strain>
    </source>
</reference>
<protein>
    <recommendedName>
        <fullName evidence="4">Dienelactone hydrolase</fullName>
    </recommendedName>
</protein>
<feature type="region of interest" description="Disordered" evidence="1">
    <location>
        <begin position="378"/>
        <end position="516"/>
    </location>
</feature>
<dbReference type="AlphaFoldDB" id="A0AA40EJ81"/>
<evidence type="ECO:0008006" key="4">
    <source>
        <dbReference type="Google" id="ProtNLM"/>
    </source>
</evidence>
<accession>A0AA40EJ81</accession>
<feature type="compositionally biased region" description="Basic and acidic residues" evidence="1">
    <location>
        <begin position="463"/>
        <end position="483"/>
    </location>
</feature>
<feature type="region of interest" description="Disordered" evidence="1">
    <location>
        <begin position="19"/>
        <end position="38"/>
    </location>
</feature>
<dbReference type="Gene3D" id="3.10.450.50">
    <property type="match status" value="1"/>
</dbReference>
<feature type="compositionally biased region" description="Polar residues" evidence="1">
    <location>
        <begin position="505"/>
        <end position="516"/>
    </location>
</feature>
<feature type="compositionally biased region" description="Acidic residues" evidence="1">
    <location>
        <begin position="445"/>
        <end position="454"/>
    </location>
</feature>
<proteinExistence type="predicted"/>